<evidence type="ECO:0000256" key="12">
    <source>
        <dbReference type="HAMAP-Rule" id="MF_00038"/>
    </source>
</evidence>
<dbReference type="GO" id="GO:0008963">
    <property type="term" value="F:phospho-N-acetylmuramoyl-pentapeptide-transferase activity"/>
    <property type="evidence" value="ECO:0007669"/>
    <property type="project" value="UniProtKB-UniRule"/>
</dbReference>
<keyword evidence="8 12" id="KW-1133">Transmembrane helix</keyword>
<dbReference type="PANTHER" id="PTHR22926:SF5">
    <property type="entry name" value="PHOSPHO-N-ACETYLMURAMOYL-PENTAPEPTIDE-TRANSFERASE HOMOLOG"/>
    <property type="match status" value="1"/>
</dbReference>
<dbReference type="InterPro" id="IPR000715">
    <property type="entry name" value="Glycosyl_transferase_4"/>
</dbReference>
<dbReference type="HAMAP" id="MF_00038">
    <property type="entry name" value="MraY"/>
    <property type="match status" value="1"/>
</dbReference>
<evidence type="ECO:0000256" key="11">
    <source>
        <dbReference type="ARBA" id="ARBA00023316"/>
    </source>
</evidence>
<feature type="transmembrane region" description="Helical" evidence="12">
    <location>
        <begin position="200"/>
        <end position="219"/>
    </location>
</feature>
<dbReference type="CDD" id="cd06852">
    <property type="entry name" value="GT_MraY"/>
    <property type="match status" value="1"/>
</dbReference>
<evidence type="ECO:0000256" key="3">
    <source>
        <dbReference type="ARBA" id="ARBA00022618"/>
    </source>
</evidence>
<keyword evidence="9 12" id="KW-0472">Membrane</keyword>
<evidence type="ECO:0000256" key="14">
    <source>
        <dbReference type="PIRSR" id="PIRSR600715-1"/>
    </source>
</evidence>
<proteinExistence type="inferred from homology"/>
<evidence type="ECO:0000313" key="15">
    <source>
        <dbReference type="EMBL" id="PYC48679.1"/>
    </source>
</evidence>
<dbReference type="RefSeq" id="WP_110795413.1">
    <property type="nucleotide sequence ID" value="NZ_KZ826482.1"/>
</dbReference>
<comment type="function">
    <text evidence="12">Catalyzes the initial step of the lipid cycle reactions in the biosynthesis of the cell wall peptidoglycan: transfers peptidoglycan precursor phospho-MurNAc-pentapeptide from UDP-MurNAc-pentapeptide onto the lipid carrier undecaprenyl phosphate, yielding undecaprenyl-pyrophosphoryl-MurNAc-pentapeptide, known as lipid I.</text>
</comment>
<keyword evidence="16" id="KW-1185">Reference proteome</keyword>
<reference evidence="15 16" key="1">
    <citation type="submission" date="2018-05" db="EMBL/GenBank/DDBJ databases">
        <title>Oceanovita maritima gen. nov., sp. nov., a marine bacterium in the family Rhodobacteraceae isolated from surface seawater of Lundu port Xiamen, China.</title>
        <authorList>
            <person name="Hetharua B.H."/>
            <person name="Min D."/>
            <person name="Liao H."/>
            <person name="Tian Y."/>
        </authorList>
    </citation>
    <scope>NUCLEOTIDE SEQUENCE [LARGE SCALE GENOMIC DNA]</scope>
    <source>
        <strain evidence="15 16">FSX-11</strain>
    </source>
</reference>
<feature type="transmembrane region" description="Helical" evidence="12">
    <location>
        <begin position="25"/>
        <end position="48"/>
    </location>
</feature>
<gene>
    <name evidence="12" type="primary">mraY</name>
    <name evidence="15" type="ORF">DI396_06480</name>
</gene>
<dbReference type="AlphaFoldDB" id="A0A2V4MT37"/>
<dbReference type="PROSITE" id="PS01348">
    <property type="entry name" value="MRAY_2"/>
    <property type="match status" value="1"/>
</dbReference>
<dbReference type="PROSITE" id="PS01347">
    <property type="entry name" value="MRAY_1"/>
    <property type="match status" value="1"/>
</dbReference>
<evidence type="ECO:0000256" key="6">
    <source>
        <dbReference type="ARBA" id="ARBA00022960"/>
    </source>
</evidence>
<keyword evidence="12 14" id="KW-0479">Metal-binding</keyword>
<dbReference type="GO" id="GO:0046872">
    <property type="term" value="F:metal ion binding"/>
    <property type="evidence" value="ECO:0007669"/>
    <property type="project" value="UniProtKB-KW"/>
</dbReference>
<dbReference type="InterPro" id="IPR003524">
    <property type="entry name" value="PNAcMuramoyl-5peptid_Trfase"/>
</dbReference>
<keyword evidence="4 12" id="KW-0808">Transferase</keyword>
<dbReference type="EC" id="2.7.8.13" evidence="12 13"/>
<evidence type="ECO:0000256" key="4">
    <source>
        <dbReference type="ARBA" id="ARBA00022679"/>
    </source>
</evidence>
<accession>A0A2V4MT37</accession>
<comment type="caution">
    <text evidence="15">The sequence shown here is derived from an EMBL/GenBank/DDBJ whole genome shotgun (WGS) entry which is preliminary data.</text>
</comment>
<dbReference type="Pfam" id="PF00953">
    <property type="entry name" value="Glycos_transf_4"/>
    <property type="match status" value="1"/>
</dbReference>
<organism evidence="15 16">
    <name type="scientific">Litorivita pollutaquae</name>
    <dbReference type="NCBI Taxonomy" id="2200892"/>
    <lineage>
        <taxon>Bacteria</taxon>
        <taxon>Pseudomonadati</taxon>
        <taxon>Pseudomonadota</taxon>
        <taxon>Alphaproteobacteria</taxon>
        <taxon>Rhodobacterales</taxon>
        <taxon>Paracoccaceae</taxon>
        <taxon>Litorivita</taxon>
    </lineage>
</organism>
<sequence>MFYWLTELSDGGDFFNLFRYTTFRAGGAFMTALLFGFIFGLPLINVLRRRQGKGQPIRDDGPEGHFVKAGTPTMGGLLIVGALLTSTLLWARWDNPFIWMILFVTIAFGLIGFADDYAKVSKQNTAGVPGKVRLLLGFLISGIAAYWATCYHPVELQNQIALPVFKDTLINLGYVFIPFAMIVIVGSANAVNLTDGLDGLAIMPVMIASGTLGLISYFVGNAVFAGYLGVHHVLGTSEILVFVAALIGGGLGFLWYNAPPAAVFMGDTGSLALGGALGAIAVAAKHEIVWAVVGGLFVVEALSVIIQVLYFKRTGKRVFLMAPIHHHYEKKGWAEPQIVIRFWIIALILAMIGLATLKVR</sequence>
<dbReference type="UniPathway" id="UPA00219"/>
<dbReference type="GO" id="GO:0008360">
    <property type="term" value="P:regulation of cell shape"/>
    <property type="evidence" value="ECO:0007669"/>
    <property type="project" value="UniProtKB-KW"/>
</dbReference>
<comment type="catalytic activity">
    <reaction evidence="12">
        <text>UDP-N-acetyl-alpha-D-muramoyl-L-alanyl-gamma-D-glutamyl-meso-2,6-diaminopimeloyl-D-alanyl-D-alanine + di-trans,octa-cis-undecaprenyl phosphate = di-trans,octa-cis-undecaprenyl diphospho-N-acetyl-alpha-D-muramoyl-L-alanyl-D-glutamyl-meso-2,6-diaminopimeloyl-D-alanyl-D-alanine + UMP</text>
        <dbReference type="Rhea" id="RHEA:28386"/>
        <dbReference type="ChEBI" id="CHEBI:57865"/>
        <dbReference type="ChEBI" id="CHEBI:60392"/>
        <dbReference type="ChEBI" id="CHEBI:61386"/>
        <dbReference type="ChEBI" id="CHEBI:61387"/>
        <dbReference type="EC" id="2.7.8.13"/>
    </reaction>
</comment>
<evidence type="ECO:0000256" key="9">
    <source>
        <dbReference type="ARBA" id="ARBA00023136"/>
    </source>
</evidence>
<dbReference type="EMBL" id="QFVT01000003">
    <property type="protein sequence ID" value="PYC48679.1"/>
    <property type="molecule type" value="Genomic_DNA"/>
</dbReference>
<evidence type="ECO:0000256" key="10">
    <source>
        <dbReference type="ARBA" id="ARBA00023306"/>
    </source>
</evidence>
<keyword evidence="7 12" id="KW-0573">Peptidoglycan synthesis</keyword>
<feature type="transmembrane region" description="Helical" evidence="12">
    <location>
        <begin position="69"/>
        <end position="91"/>
    </location>
</feature>
<feature type="transmembrane region" description="Helical" evidence="12">
    <location>
        <begin position="174"/>
        <end position="193"/>
    </location>
</feature>
<dbReference type="GO" id="GO:0005886">
    <property type="term" value="C:plasma membrane"/>
    <property type="evidence" value="ECO:0007669"/>
    <property type="project" value="UniProtKB-SubCell"/>
</dbReference>
<feature type="transmembrane region" description="Helical" evidence="12">
    <location>
        <begin position="134"/>
        <end position="154"/>
    </location>
</feature>
<dbReference type="GO" id="GO:0051301">
    <property type="term" value="P:cell division"/>
    <property type="evidence" value="ECO:0007669"/>
    <property type="project" value="UniProtKB-KW"/>
</dbReference>
<feature type="transmembrane region" description="Helical" evidence="12">
    <location>
        <begin position="263"/>
        <end position="282"/>
    </location>
</feature>
<evidence type="ECO:0000256" key="13">
    <source>
        <dbReference type="NCBIfam" id="TIGR00445"/>
    </source>
</evidence>
<feature type="transmembrane region" description="Helical" evidence="12">
    <location>
        <begin position="338"/>
        <end position="357"/>
    </location>
</feature>
<keyword evidence="11 12" id="KW-0961">Cell wall biogenesis/degradation</keyword>
<comment type="pathway">
    <text evidence="12">Cell wall biogenesis; peptidoglycan biosynthesis.</text>
</comment>
<feature type="binding site" evidence="14">
    <location>
        <position position="267"/>
    </location>
    <ligand>
        <name>Mg(2+)</name>
        <dbReference type="ChEBI" id="CHEBI:18420"/>
    </ligand>
</feature>
<keyword evidence="12" id="KW-1003">Cell membrane</keyword>
<dbReference type="OrthoDB" id="9805475at2"/>
<feature type="transmembrane region" description="Helical" evidence="12">
    <location>
        <begin position="288"/>
        <end position="311"/>
    </location>
</feature>
<dbReference type="PANTHER" id="PTHR22926">
    <property type="entry name" value="PHOSPHO-N-ACETYLMURAMOYL-PENTAPEPTIDE-TRANSFERASE"/>
    <property type="match status" value="1"/>
</dbReference>
<keyword evidence="3 12" id="KW-0132">Cell division</keyword>
<keyword evidence="6 12" id="KW-0133">Cell shape</keyword>
<keyword evidence="5 12" id="KW-0812">Transmembrane</keyword>
<dbReference type="Pfam" id="PF10555">
    <property type="entry name" value="MraY_sig1"/>
    <property type="match status" value="1"/>
</dbReference>
<evidence type="ECO:0000256" key="5">
    <source>
        <dbReference type="ARBA" id="ARBA00022692"/>
    </source>
</evidence>
<evidence type="ECO:0000313" key="16">
    <source>
        <dbReference type="Proteomes" id="UP000248012"/>
    </source>
</evidence>
<dbReference type="InterPro" id="IPR018480">
    <property type="entry name" value="PNAcMuramoyl-5peptid_Trfase_CS"/>
</dbReference>
<feature type="binding site" evidence="14">
    <location>
        <position position="192"/>
    </location>
    <ligand>
        <name>Mg(2+)</name>
        <dbReference type="ChEBI" id="CHEBI:18420"/>
    </ligand>
</feature>
<name>A0A2V4MT37_9RHOB</name>
<comment type="subcellular location">
    <subcellularLocation>
        <location evidence="12">Cell membrane</location>
        <topology evidence="12">Multi-pass membrane protein</topology>
    </subcellularLocation>
    <subcellularLocation>
        <location evidence="1">Membrane</location>
        <topology evidence="1">Multi-pass membrane protein</topology>
    </subcellularLocation>
</comment>
<dbReference type="GO" id="GO:0071555">
    <property type="term" value="P:cell wall organization"/>
    <property type="evidence" value="ECO:0007669"/>
    <property type="project" value="UniProtKB-KW"/>
</dbReference>
<keyword evidence="12 14" id="KW-0460">Magnesium</keyword>
<dbReference type="GO" id="GO:0009252">
    <property type="term" value="P:peptidoglycan biosynthetic process"/>
    <property type="evidence" value="ECO:0007669"/>
    <property type="project" value="UniProtKB-UniRule"/>
</dbReference>
<evidence type="ECO:0000256" key="1">
    <source>
        <dbReference type="ARBA" id="ARBA00004141"/>
    </source>
</evidence>
<protein>
    <recommendedName>
        <fullName evidence="12 13">Phospho-N-acetylmuramoyl-pentapeptide-transferase</fullName>
        <ecNumber evidence="12 13">2.7.8.13</ecNumber>
    </recommendedName>
    <alternativeName>
        <fullName evidence="12">UDP-MurNAc-pentapeptide phosphotransferase</fullName>
    </alternativeName>
</protein>
<evidence type="ECO:0000256" key="2">
    <source>
        <dbReference type="ARBA" id="ARBA00005583"/>
    </source>
</evidence>
<dbReference type="Proteomes" id="UP000248012">
    <property type="component" value="Unassembled WGS sequence"/>
</dbReference>
<comment type="cofactor">
    <cofactor evidence="12 14">
        <name>Mg(2+)</name>
        <dbReference type="ChEBI" id="CHEBI:18420"/>
    </cofactor>
</comment>
<evidence type="ECO:0000256" key="8">
    <source>
        <dbReference type="ARBA" id="ARBA00022989"/>
    </source>
</evidence>
<feature type="transmembrane region" description="Helical" evidence="12">
    <location>
        <begin position="97"/>
        <end position="114"/>
    </location>
</feature>
<evidence type="ECO:0000256" key="7">
    <source>
        <dbReference type="ARBA" id="ARBA00022984"/>
    </source>
</evidence>
<dbReference type="NCBIfam" id="TIGR00445">
    <property type="entry name" value="mraY"/>
    <property type="match status" value="1"/>
</dbReference>
<feature type="transmembrane region" description="Helical" evidence="12">
    <location>
        <begin position="239"/>
        <end position="256"/>
    </location>
</feature>
<keyword evidence="10 12" id="KW-0131">Cell cycle</keyword>
<comment type="similarity">
    <text evidence="2 12">Belongs to the glycosyltransferase 4 family. MraY subfamily.</text>
</comment>
<dbReference type="GO" id="GO:0051992">
    <property type="term" value="F:UDP-N-acetylmuramoyl-L-alanyl-D-glutamyl-meso-2,6-diaminopimelyl-D-alanyl-D-alanine:undecaprenyl-phosphate transferase activity"/>
    <property type="evidence" value="ECO:0007669"/>
    <property type="project" value="RHEA"/>
</dbReference>